<dbReference type="GO" id="GO:0005829">
    <property type="term" value="C:cytosol"/>
    <property type="evidence" value="ECO:0007669"/>
    <property type="project" value="TreeGrafter"/>
</dbReference>
<evidence type="ECO:0000313" key="5">
    <source>
        <dbReference type="Proteomes" id="UP000606922"/>
    </source>
</evidence>
<feature type="active site" description="Proton acceptor" evidence="2">
    <location>
        <position position="46"/>
    </location>
</feature>
<dbReference type="Proteomes" id="UP000606922">
    <property type="component" value="Unassembled WGS sequence"/>
</dbReference>
<protein>
    <submittedName>
        <fullName evidence="4">dTDP-4-dehydrorhamnose 3,5-epimerase</fullName>
    </submittedName>
</protein>
<name>A0A916SJN4_9MICO</name>
<comment type="caution">
    <text evidence="4">The sequence shown here is derived from an EMBL/GenBank/DDBJ whole genome shotgun (WGS) entry which is preliminary data.</text>
</comment>
<dbReference type="InterPro" id="IPR014710">
    <property type="entry name" value="RmlC-like_jellyroll"/>
</dbReference>
<gene>
    <name evidence="4" type="primary">rmlC</name>
    <name evidence="4" type="ORF">GCM10010979_17850</name>
</gene>
<organism evidence="4 5">
    <name type="scientific">Conyzicola nivalis</name>
    <dbReference type="NCBI Taxonomy" id="1477021"/>
    <lineage>
        <taxon>Bacteria</taxon>
        <taxon>Bacillati</taxon>
        <taxon>Actinomycetota</taxon>
        <taxon>Actinomycetes</taxon>
        <taxon>Micrococcales</taxon>
        <taxon>Microbacteriaceae</taxon>
        <taxon>Conyzicola</taxon>
    </lineage>
</organism>
<dbReference type="CDD" id="cd00438">
    <property type="entry name" value="cupin_RmlC"/>
    <property type="match status" value="1"/>
</dbReference>
<dbReference type="PANTHER" id="PTHR21047">
    <property type="entry name" value="DTDP-6-DEOXY-D-GLUCOSE-3,5 EPIMERASE"/>
    <property type="match status" value="1"/>
</dbReference>
<evidence type="ECO:0000256" key="3">
    <source>
        <dbReference type="PIRSR" id="PIRSR600888-3"/>
    </source>
</evidence>
<dbReference type="Gene3D" id="2.60.120.10">
    <property type="entry name" value="Jelly Rolls"/>
    <property type="match status" value="1"/>
</dbReference>
<dbReference type="InterPro" id="IPR000888">
    <property type="entry name" value="RmlC-like"/>
</dbReference>
<sequence>MQHRDERGAFFEFYRHEALQETVGHPLTLRQGNMSVSSKGVARGIHYALVPPGQAKYVTAVRGGFVDYIIDLRVGSPTFGEWDSVIIDDDDRRTVYLSEGLGHAIVSLTDNATVSYLVSEVFNPQRELGISVFDPEIGLAFPDVLGELQVSPKDRDAPTLSDALRDGVLPTWADSQSLYSALDGMV</sequence>
<dbReference type="InterPro" id="IPR011051">
    <property type="entry name" value="RmlC_Cupin_sf"/>
</dbReference>
<dbReference type="GO" id="GO:0000271">
    <property type="term" value="P:polysaccharide biosynthetic process"/>
    <property type="evidence" value="ECO:0007669"/>
    <property type="project" value="TreeGrafter"/>
</dbReference>
<dbReference type="AlphaFoldDB" id="A0A916SJN4"/>
<dbReference type="SUPFAM" id="SSF51182">
    <property type="entry name" value="RmlC-like cupins"/>
    <property type="match status" value="1"/>
</dbReference>
<evidence type="ECO:0000256" key="1">
    <source>
        <dbReference type="ARBA" id="ARBA00010154"/>
    </source>
</evidence>
<feature type="active site" description="Proton donor" evidence="2">
    <location>
        <position position="116"/>
    </location>
</feature>
<proteinExistence type="inferred from homology"/>
<dbReference type="Pfam" id="PF00908">
    <property type="entry name" value="dTDP_sugar_isom"/>
    <property type="match status" value="1"/>
</dbReference>
<dbReference type="PANTHER" id="PTHR21047:SF2">
    <property type="entry name" value="THYMIDINE DIPHOSPHO-4-KETO-RHAMNOSE 3,5-EPIMERASE"/>
    <property type="match status" value="1"/>
</dbReference>
<reference evidence="4" key="2">
    <citation type="submission" date="2020-09" db="EMBL/GenBank/DDBJ databases">
        <authorList>
            <person name="Sun Q."/>
            <person name="Zhou Y."/>
        </authorList>
    </citation>
    <scope>NUCLEOTIDE SEQUENCE</scope>
    <source>
        <strain evidence="4">CGMCC 1.12813</strain>
    </source>
</reference>
<accession>A0A916SJN4</accession>
<feature type="site" description="Participates in a stacking interaction with the thymidine ring of dTDP-4-oxo-6-deoxyglucose" evidence="3">
    <location>
        <position position="122"/>
    </location>
</feature>
<comment type="similarity">
    <text evidence="1">Belongs to the dTDP-4-dehydrorhamnose 3,5-epimerase family.</text>
</comment>
<keyword evidence="5" id="KW-1185">Reference proteome</keyword>
<reference evidence="4" key="1">
    <citation type="journal article" date="2014" name="Int. J. Syst. Evol. Microbiol.">
        <title>Complete genome sequence of Corynebacterium casei LMG S-19264T (=DSM 44701T), isolated from a smear-ripened cheese.</title>
        <authorList>
            <consortium name="US DOE Joint Genome Institute (JGI-PGF)"/>
            <person name="Walter F."/>
            <person name="Albersmeier A."/>
            <person name="Kalinowski J."/>
            <person name="Ruckert C."/>
        </authorList>
    </citation>
    <scope>NUCLEOTIDE SEQUENCE</scope>
    <source>
        <strain evidence="4">CGMCC 1.12813</strain>
    </source>
</reference>
<dbReference type="GO" id="GO:0019305">
    <property type="term" value="P:dTDP-rhamnose biosynthetic process"/>
    <property type="evidence" value="ECO:0007669"/>
    <property type="project" value="TreeGrafter"/>
</dbReference>
<dbReference type="GO" id="GO:0008830">
    <property type="term" value="F:dTDP-4-dehydrorhamnose 3,5-epimerase activity"/>
    <property type="evidence" value="ECO:0007669"/>
    <property type="project" value="InterPro"/>
</dbReference>
<evidence type="ECO:0000313" key="4">
    <source>
        <dbReference type="EMBL" id="GGB03611.1"/>
    </source>
</evidence>
<evidence type="ECO:0000256" key="2">
    <source>
        <dbReference type="PIRSR" id="PIRSR600888-1"/>
    </source>
</evidence>
<dbReference type="EMBL" id="BMGB01000001">
    <property type="protein sequence ID" value="GGB03611.1"/>
    <property type="molecule type" value="Genomic_DNA"/>
</dbReference>